<dbReference type="InterPro" id="IPR006083">
    <property type="entry name" value="PRK/URK"/>
</dbReference>
<dbReference type="GO" id="GO:0005524">
    <property type="term" value="F:ATP binding"/>
    <property type="evidence" value="ECO:0007669"/>
    <property type="project" value="InterPro"/>
</dbReference>
<proteinExistence type="predicted"/>
<evidence type="ECO:0000259" key="1">
    <source>
        <dbReference type="Pfam" id="PF00485"/>
    </source>
</evidence>
<reference evidence="2 3" key="1">
    <citation type="submission" date="2015-10" db="EMBL/GenBank/DDBJ databases">
        <title>Draft genome sequence of pyrrolomycin-producing Streptomyces vitaminophilus.</title>
        <authorList>
            <person name="Graham D.E."/>
            <person name="Mahan K.M."/>
            <person name="Klingeman D.M."/>
            <person name="Hettich R.L."/>
            <person name="Parry R.J."/>
        </authorList>
    </citation>
    <scope>NUCLEOTIDE SEQUENCE [LARGE SCALE GENOMIC DNA]</scope>
    <source>
        <strain evidence="2 3">ATCC 31673</strain>
    </source>
</reference>
<keyword evidence="2" id="KW-0808">Transferase</keyword>
<feature type="domain" description="Phosphoribulokinase/uridine kinase" evidence="1">
    <location>
        <begin position="25"/>
        <end position="170"/>
    </location>
</feature>
<evidence type="ECO:0000313" key="3">
    <source>
        <dbReference type="Proteomes" id="UP000050867"/>
    </source>
</evidence>
<keyword evidence="3" id="KW-1185">Reference proteome</keyword>
<dbReference type="SUPFAM" id="SSF52540">
    <property type="entry name" value="P-loop containing nucleoside triphosphate hydrolases"/>
    <property type="match status" value="1"/>
</dbReference>
<dbReference type="eggNOG" id="COG0572">
    <property type="taxonomic scope" value="Bacteria"/>
</dbReference>
<gene>
    <name evidence="2" type="ORF">AQ490_07365</name>
</gene>
<dbReference type="Gene3D" id="3.40.50.300">
    <property type="entry name" value="P-loop containing nucleotide triphosphate hydrolases"/>
    <property type="match status" value="1"/>
</dbReference>
<dbReference type="AlphaFoldDB" id="A0A0T6LMV2"/>
<accession>A0A0T6LMV2</accession>
<dbReference type="EMBL" id="LLZU01000037">
    <property type="protein sequence ID" value="KRV47284.1"/>
    <property type="molecule type" value="Genomic_DNA"/>
</dbReference>
<dbReference type="GO" id="GO:0016301">
    <property type="term" value="F:kinase activity"/>
    <property type="evidence" value="ECO:0007669"/>
    <property type="project" value="UniProtKB-KW"/>
</dbReference>
<organism evidence="2 3">
    <name type="scientific">Wenjunlia vitaminophila</name>
    <name type="common">Streptomyces vitaminophilus</name>
    <dbReference type="NCBI Taxonomy" id="76728"/>
    <lineage>
        <taxon>Bacteria</taxon>
        <taxon>Bacillati</taxon>
        <taxon>Actinomycetota</taxon>
        <taxon>Actinomycetes</taxon>
        <taxon>Kitasatosporales</taxon>
        <taxon>Streptomycetaceae</taxon>
        <taxon>Wenjunlia</taxon>
    </lineage>
</organism>
<dbReference type="Proteomes" id="UP000050867">
    <property type="component" value="Unassembled WGS sequence"/>
</dbReference>
<keyword evidence="2" id="KW-0418">Kinase</keyword>
<protein>
    <submittedName>
        <fullName evidence="2">Uridine kinase</fullName>
    </submittedName>
</protein>
<comment type="caution">
    <text evidence="2">The sequence shown here is derived from an EMBL/GenBank/DDBJ whole genome shotgun (WGS) entry which is preliminary data.</text>
</comment>
<dbReference type="InterPro" id="IPR027417">
    <property type="entry name" value="P-loop_NTPase"/>
</dbReference>
<evidence type="ECO:0000313" key="2">
    <source>
        <dbReference type="EMBL" id="KRV47284.1"/>
    </source>
</evidence>
<dbReference type="PANTHER" id="PTHR10285">
    <property type="entry name" value="URIDINE KINASE"/>
    <property type="match status" value="1"/>
</dbReference>
<dbReference type="Pfam" id="PF00485">
    <property type="entry name" value="PRK"/>
    <property type="match status" value="1"/>
</dbReference>
<dbReference type="STRING" id="76728.AQ490_07365"/>
<name>A0A0T6LMV2_WENVI</name>
<sequence>MPRAALVGALVELLVARSPERVLRVAVDGPDAAGKTTLADELARNLSGRREAIRVGIDGFHRPRSVRLRRGSLSPEGFYHDSFDHDAVRRTVLDPLGPGGDRRYRTAVFDHRVDAATDEPARVAPEGAVLLFDGVFVLRPELREHWDVSIFVDVSEEEALRRALVRDAVVMGGPDVVRERYERRYLPGQRLYRGTAAPELAADVVIDNNDPARPRVVKWTA</sequence>